<dbReference type="HAMAP" id="MF_00834">
    <property type="entry name" value="BioA"/>
    <property type="match status" value="1"/>
</dbReference>
<evidence type="ECO:0000256" key="9">
    <source>
        <dbReference type="HAMAP-Rule" id="MF_00834"/>
    </source>
</evidence>
<accession>A0AAQ3QWE8</accession>
<dbReference type="InterPro" id="IPR005815">
    <property type="entry name" value="BioA"/>
</dbReference>
<dbReference type="Proteomes" id="UP001304300">
    <property type="component" value="Chromosome"/>
</dbReference>
<dbReference type="GO" id="GO:0009102">
    <property type="term" value="P:biotin biosynthetic process"/>
    <property type="evidence" value="ECO:0007669"/>
    <property type="project" value="UniProtKB-UniRule"/>
</dbReference>
<feature type="binding site" evidence="9">
    <location>
        <position position="296"/>
    </location>
    <ligand>
        <name>substrate</name>
    </ligand>
</feature>
<protein>
    <recommendedName>
        <fullName evidence="9">Adenosylmethionine-8-amino-7-oxononanoate aminotransferase</fullName>
        <ecNumber evidence="9">2.6.1.62</ecNumber>
    </recommendedName>
    <alternativeName>
        <fullName evidence="9">7,8-diamino-pelargonic acid aminotransferase</fullName>
        <shortName evidence="9">DAPA AT</shortName>
        <shortName evidence="9">DAPA aminotransferase</shortName>
    </alternativeName>
    <alternativeName>
        <fullName evidence="9">7,8-diaminononanoate synthase</fullName>
        <shortName evidence="9">DANS</shortName>
    </alternativeName>
    <alternativeName>
        <fullName evidence="9">Diaminopelargonic acid synthase</fullName>
    </alternativeName>
</protein>
<feature type="site" description="Participates in the substrate recognition with KAPA and in a stacking interaction with the adenine ring of SAM" evidence="9">
    <location>
        <position position="34"/>
    </location>
</feature>
<feature type="binding site" evidence="9">
    <location>
        <position position="267"/>
    </location>
    <ligand>
        <name>pyridoxal 5'-phosphate</name>
        <dbReference type="ChEBI" id="CHEBI:597326"/>
    </ligand>
</feature>
<evidence type="ECO:0000256" key="5">
    <source>
        <dbReference type="ARBA" id="ARBA00022691"/>
    </source>
</evidence>
<dbReference type="GO" id="GO:0004015">
    <property type="term" value="F:adenosylmethionine-8-amino-7-oxononanoate transaminase activity"/>
    <property type="evidence" value="ECO:0007669"/>
    <property type="project" value="UniProtKB-UniRule"/>
</dbReference>
<dbReference type="EC" id="2.6.1.62" evidence="9"/>
<keyword evidence="6 9" id="KW-0093">Biotin biosynthesis</keyword>
<keyword evidence="5 9" id="KW-0949">S-adenosyl-L-methionine</keyword>
<dbReference type="PANTHER" id="PTHR42684:SF17">
    <property type="entry name" value="ADENOSYLMETHIONINE-8-AMINO-7-OXONONANOATE AMINOTRANSFERASE"/>
    <property type="match status" value="1"/>
</dbReference>
<evidence type="ECO:0000256" key="4">
    <source>
        <dbReference type="ARBA" id="ARBA00022679"/>
    </source>
</evidence>
<evidence type="ECO:0000256" key="3">
    <source>
        <dbReference type="ARBA" id="ARBA00022576"/>
    </source>
</evidence>
<proteinExistence type="inferred from homology"/>
<comment type="cofactor">
    <cofactor evidence="1 9">
        <name>pyridoxal 5'-phosphate</name>
        <dbReference type="ChEBI" id="CHEBI:597326"/>
    </cofactor>
</comment>
<evidence type="ECO:0000313" key="11">
    <source>
        <dbReference type="Proteomes" id="UP001304300"/>
    </source>
</evidence>
<feature type="binding site" evidence="9">
    <location>
        <position position="420"/>
    </location>
    <ligand>
        <name>substrate</name>
    </ligand>
</feature>
<name>A0AAQ3QWE8_9BACT</name>
<comment type="similarity">
    <text evidence="9">Belongs to the class-III pyridoxal-phosphate-dependent aminotransferase family. BioA subfamily.</text>
</comment>
<feature type="binding site" evidence="9">
    <location>
        <position position="331"/>
    </location>
    <ligand>
        <name>substrate</name>
    </ligand>
</feature>
<dbReference type="Gene3D" id="3.90.1150.10">
    <property type="entry name" value="Aspartate Aminotransferase, domain 1"/>
    <property type="match status" value="1"/>
</dbReference>
<comment type="pathway">
    <text evidence="2 9">Cofactor biosynthesis; biotin biosynthesis; 7,8-diaminononanoate from 8-amino-7-oxononanoate (SAM route): step 1/1.</text>
</comment>
<dbReference type="Pfam" id="PF00202">
    <property type="entry name" value="Aminotran_3"/>
    <property type="match status" value="1"/>
</dbReference>
<evidence type="ECO:0000256" key="8">
    <source>
        <dbReference type="ARBA" id="ARBA00048449"/>
    </source>
</evidence>
<dbReference type="CDD" id="cd00610">
    <property type="entry name" value="OAT_like"/>
    <property type="match status" value="1"/>
</dbReference>
<dbReference type="PROSITE" id="PS00600">
    <property type="entry name" value="AA_TRANSFER_CLASS_3"/>
    <property type="match status" value="1"/>
</dbReference>
<dbReference type="RefSeq" id="WP_317834306.1">
    <property type="nucleotide sequence ID" value="NZ_CP136920.1"/>
</dbReference>
<feature type="binding site" evidence="9">
    <location>
        <begin position="129"/>
        <end position="130"/>
    </location>
    <ligand>
        <name>pyridoxal 5'-phosphate</name>
        <dbReference type="ChEBI" id="CHEBI:597326"/>
    </ligand>
</feature>
<dbReference type="KEGG" id="puo:RZN69_01885"/>
<dbReference type="AlphaFoldDB" id="A0AAQ3QWE8"/>
<organism evidence="10 11">
    <name type="scientific">Rubellicoccus peritrichatus</name>
    <dbReference type="NCBI Taxonomy" id="3080537"/>
    <lineage>
        <taxon>Bacteria</taxon>
        <taxon>Pseudomonadati</taxon>
        <taxon>Verrucomicrobiota</taxon>
        <taxon>Opitutia</taxon>
        <taxon>Puniceicoccales</taxon>
        <taxon>Cerasicoccaceae</taxon>
        <taxon>Rubellicoccus</taxon>
    </lineage>
</organism>
<keyword evidence="3 9" id="KW-0032">Aminotransferase</keyword>
<dbReference type="PANTHER" id="PTHR42684">
    <property type="entry name" value="ADENOSYLMETHIONINE-8-AMINO-7-OXONONANOATE AMINOTRANSFERASE"/>
    <property type="match status" value="1"/>
</dbReference>
<dbReference type="GO" id="GO:0005737">
    <property type="term" value="C:cytoplasm"/>
    <property type="evidence" value="ECO:0007669"/>
    <property type="project" value="UniProtKB-SubCell"/>
</dbReference>
<evidence type="ECO:0000256" key="7">
    <source>
        <dbReference type="ARBA" id="ARBA00022898"/>
    </source>
</evidence>
<dbReference type="GO" id="GO:0030170">
    <property type="term" value="F:pyridoxal phosphate binding"/>
    <property type="evidence" value="ECO:0007669"/>
    <property type="project" value="UniProtKB-UniRule"/>
</dbReference>
<dbReference type="InterPro" id="IPR005814">
    <property type="entry name" value="Aminotrans_3"/>
</dbReference>
<feature type="modified residue" description="N6-(pyridoxal phosphate)lysine" evidence="9">
    <location>
        <position position="296"/>
    </location>
</feature>
<dbReference type="EMBL" id="CP136920">
    <property type="protein sequence ID" value="WOO41822.1"/>
    <property type="molecule type" value="Genomic_DNA"/>
</dbReference>
<evidence type="ECO:0000256" key="2">
    <source>
        <dbReference type="ARBA" id="ARBA00005063"/>
    </source>
</evidence>
<comment type="function">
    <text evidence="9">Catalyzes the transfer of the alpha-amino group from S-adenosyl-L-methionine (SAM) to 7-keto-8-aminopelargonic acid (KAPA) to form 7,8-diaminopelargonic acid (DAPA). It is the only aminotransferase known to utilize SAM as an amino donor.</text>
</comment>
<dbReference type="InterPro" id="IPR049704">
    <property type="entry name" value="Aminotrans_3_PPA_site"/>
</dbReference>
<comment type="subcellular location">
    <subcellularLocation>
        <location evidence="9">Cytoplasm</location>
    </subcellularLocation>
</comment>
<dbReference type="InterPro" id="IPR015422">
    <property type="entry name" value="PyrdxlP-dep_Trfase_small"/>
</dbReference>
<keyword evidence="11" id="KW-1185">Reference proteome</keyword>
<dbReference type="InterPro" id="IPR015421">
    <property type="entry name" value="PyrdxlP-dep_Trfase_major"/>
</dbReference>
<sequence>MPGDFAATLARSTTDPSTKDQVDVLDLQHTWHPFTQMQEYASLPRVHIERGEGCWLIDTEGKRYLDANASVWTNVHGHHNADLDAVLKAQLDKIAHATYLGLGHEPGAQLATKLSKLSGLDRVFYSDNGSNAVEIALKLSFQYFQLTGQSRRRRVIGLSDAYHGDTFGTMAVGDCGIFHERFASWCFETERIPAPTCDELGGEVFDSSMKASLDALDAHFDKFGDEVASVIVEPWIQGAAGMKLQPRGFLREVESRCRQYGAHLILDEVFVGFGRCGPMLVGREEGVRPDFICLAKGLTAGYMPLAATVTTEEIYQAFLGDFGEYKAFFHGHTFTGNPLGCAVALKSIELLEALKQSGQLDLTIKAFEDFFRSLREMLPETFGLSQRGLAGALDLPPGDPDERRGLHLCIALRERGILLRALGDGLLIVPPLVISPSEIEFLKEGLIQTLQDKAFIQ</sequence>
<dbReference type="PIRSF" id="PIRSF000521">
    <property type="entry name" value="Transaminase_4ab_Lys_Orn"/>
    <property type="match status" value="1"/>
</dbReference>
<dbReference type="InterPro" id="IPR015424">
    <property type="entry name" value="PyrdxlP-dep_Trfase"/>
</dbReference>
<evidence type="ECO:0000256" key="6">
    <source>
        <dbReference type="ARBA" id="ARBA00022756"/>
    </source>
</evidence>
<comment type="catalytic activity">
    <reaction evidence="8 9">
        <text>(8S)-8-amino-7-oxononanoate + S-adenosyl-L-methionine = S-adenosyl-4-methylsulfanyl-2-oxobutanoate + (7R,8S)-7,8-diammoniononanoate</text>
        <dbReference type="Rhea" id="RHEA:16861"/>
        <dbReference type="ChEBI" id="CHEBI:16490"/>
        <dbReference type="ChEBI" id="CHEBI:59789"/>
        <dbReference type="ChEBI" id="CHEBI:149468"/>
        <dbReference type="ChEBI" id="CHEBI:149469"/>
        <dbReference type="EC" id="2.6.1.62"/>
    </reaction>
</comment>
<keyword evidence="7 9" id="KW-0663">Pyridoxal phosphate</keyword>
<comment type="subunit">
    <text evidence="9">Homodimer.</text>
</comment>
<dbReference type="SUPFAM" id="SSF53383">
    <property type="entry name" value="PLP-dependent transferases"/>
    <property type="match status" value="1"/>
</dbReference>
<dbReference type="Gene3D" id="3.40.640.10">
    <property type="entry name" value="Type I PLP-dependent aspartate aminotransferase-like (Major domain)"/>
    <property type="match status" value="1"/>
</dbReference>
<keyword evidence="9" id="KW-0963">Cytoplasm</keyword>
<feature type="binding site" evidence="9">
    <location>
        <position position="162"/>
    </location>
    <ligand>
        <name>substrate</name>
    </ligand>
</feature>
<evidence type="ECO:0000313" key="10">
    <source>
        <dbReference type="EMBL" id="WOO41822.1"/>
    </source>
</evidence>
<feature type="binding site" evidence="9">
    <location>
        <begin position="332"/>
        <end position="333"/>
    </location>
    <ligand>
        <name>pyridoxal 5'-phosphate</name>
        <dbReference type="ChEBI" id="CHEBI:597326"/>
    </ligand>
</feature>
<keyword evidence="4 9" id="KW-0808">Transferase</keyword>
<gene>
    <name evidence="9 10" type="primary">bioA</name>
    <name evidence="10" type="ORF">RZN69_01885</name>
</gene>
<dbReference type="NCBIfam" id="TIGR00508">
    <property type="entry name" value="bioA"/>
    <property type="match status" value="1"/>
</dbReference>
<comment type="caution">
    <text evidence="9">Lacks conserved residue(s) required for the propagation of feature annotation.</text>
</comment>
<evidence type="ECO:0000256" key="1">
    <source>
        <dbReference type="ARBA" id="ARBA00001933"/>
    </source>
</evidence>
<reference evidence="10 11" key="1">
    <citation type="submission" date="2023-10" db="EMBL/GenBank/DDBJ databases">
        <title>Rubellicoccus peritrichatus gen. nov., sp. nov., isolated from an algae of coral reef tank.</title>
        <authorList>
            <person name="Luo J."/>
        </authorList>
    </citation>
    <scope>NUCLEOTIDE SEQUENCE [LARGE SCALE GENOMIC DNA]</scope>
    <source>
        <strain evidence="10 11">CR14</strain>
    </source>
</reference>